<organism evidence="1 2">
    <name type="scientific">Cystoisospora suis</name>
    <dbReference type="NCBI Taxonomy" id="483139"/>
    <lineage>
        <taxon>Eukaryota</taxon>
        <taxon>Sar</taxon>
        <taxon>Alveolata</taxon>
        <taxon>Apicomplexa</taxon>
        <taxon>Conoidasida</taxon>
        <taxon>Coccidia</taxon>
        <taxon>Eucoccidiorida</taxon>
        <taxon>Eimeriorina</taxon>
        <taxon>Sarcocystidae</taxon>
        <taxon>Cystoisospora</taxon>
    </lineage>
</organism>
<evidence type="ECO:0000313" key="2">
    <source>
        <dbReference type="Proteomes" id="UP000221165"/>
    </source>
</evidence>
<keyword evidence="2" id="KW-1185">Reference proteome</keyword>
<dbReference type="Proteomes" id="UP000221165">
    <property type="component" value="Unassembled WGS sequence"/>
</dbReference>
<evidence type="ECO:0000313" key="1">
    <source>
        <dbReference type="EMBL" id="PHJ19312.1"/>
    </source>
</evidence>
<protein>
    <submittedName>
        <fullName evidence="1">Uncharacterized protein</fullName>
    </submittedName>
</protein>
<comment type="caution">
    <text evidence="1">The sequence shown here is derived from an EMBL/GenBank/DDBJ whole genome shotgun (WGS) entry which is preliminary data.</text>
</comment>
<dbReference type="RefSeq" id="XP_067921014.1">
    <property type="nucleotide sequence ID" value="XM_068067013.1"/>
</dbReference>
<dbReference type="VEuPathDB" id="ToxoDB:CSUI_006862"/>
<dbReference type="AlphaFoldDB" id="A0A2C6KSL4"/>
<proteinExistence type="predicted"/>
<sequence>MKIPCVKIEEENFSKACLSPILFIHREEARDFSSPETRPFRRRR</sequence>
<dbReference type="EMBL" id="MIGC01003520">
    <property type="protein sequence ID" value="PHJ19312.1"/>
    <property type="molecule type" value="Genomic_DNA"/>
</dbReference>
<dbReference type="GeneID" id="94430224"/>
<accession>A0A2C6KSL4</accession>
<name>A0A2C6KSL4_9APIC</name>
<reference evidence="1 2" key="1">
    <citation type="journal article" date="2017" name="Int. J. Parasitol.">
        <title>The genome of the protozoan parasite Cystoisospora suis and a reverse vaccinology approach to identify vaccine candidates.</title>
        <authorList>
            <person name="Palmieri N."/>
            <person name="Shrestha A."/>
            <person name="Ruttkowski B."/>
            <person name="Beck T."/>
            <person name="Vogl C."/>
            <person name="Tomley F."/>
            <person name="Blake D.P."/>
            <person name="Joachim A."/>
        </authorList>
    </citation>
    <scope>NUCLEOTIDE SEQUENCE [LARGE SCALE GENOMIC DNA]</scope>
    <source>
        <strain evidence="1 2">Wien I</strain>
    </source>
</reference>
<gene>
    <name evidence="1" type="ORF">CSUI_006862</name>
</gene>